<sequence length="67" mass="7467">MRGILKRAKFRAKADKQSQSDFNAGDGTEEINAYPCEQSETGFLLPGNMGIQQASDSINYLHNDYPQ</sequence>
<dbReference type="AlphaFoldDB" id="A0A3N6QNA0"/>
<evidence type="ECO:0000256" key="1">
    <source>
        <dbReference type="SAM" id="MobiDB-lite"/>
    </source>
</evidence>
<proteinExistence type="predicted"/>
<reference evidence="2 3" key="1">
    <citation type="journal article" date="2018" name="ACS Chem. Biol.">
        <title>Ketoreductase domain dysfunction expands chemodiversity: malyngamide biosynthesis in the cyanobacterium Okeania hirsuta.</title>
        <authorList>
            <person name="Moss N.A."/>
            <person name="Leao T."/>
            <person name="Rankin M."/>
            <person name="McCullough T.M."/>
            <person name="Qu P."/>
            <person name="Korobeynikov A."/>
            <person name="Smith J.L."/>
            <person name="Gerwick L."/>
            <person name="Gerwick W.H."/>
        </authorList>
    </citation>
    <scope>NUCLEOTIDE SEQUENCE [LARGE SCALE GENOMIC DNA]</scope>
    <source>
        <strain evidence="2 3">PAB10Feb10-1</strain>
    </source>
</reference>
<feature type="region of interest" description="Disordered" evidence="1">
    <location>
        <begin position="9"/>
        <end position="29"/>
    </location>
</feature>
<protein>
    <submittedName>
        <fullName evidence="2">Uncharacterized protein</fullName>
    </submittedName>
</protein>
<organism evidence="2 3">
    <name type="scientific">Okeania hirsuta</name>
    <dbReference type="NCBI Taxonomy" id="1458930"/>
    <lineage>
        <taxon>Bacteria</taxon>
        <taxon>Bacillati</taxon>
        <taxon>Cyanobacteriota</taxon>
        <taxon>Cyanophyceae</taxon>
        <taxon>Oscillatoriophycideae</taxon>
        <taxon>Oscillatoriales</taxon>
        <taxon>Microcoleaceae</taxon>
        <taxon>Okeania</taxon>
    </lineage>
</organism>
<comment type="caution">
    <text evidence="2">The sequence shown here is derived from an EMBL/GenBank/DDBJ whole genome shotgun (WGS) entry which is preliminary data.</text>
</comment>
<evidence type="ECO:0000313" key="2">
    <source>
        <dbReference type="EMBL" id="RQH16790.1"/>
    </source>
</evidence>
<dbReference type="Proteomes" id="UP000269154">
    <property type="component" value="Unassembled WGS sequence"/>
</dbReference>
<dbReference type="EMBL" id="RCBY01000541">
    <property type="protein sequence ID" value="RQH16790.1"/>
    <property type="molecule type" value="Genomic_DNA"/>
</dbReference>
<gene>
    <name evidence="2" type="ORF">D5R40_33775</name>
</gene>
<name>A0A3N6QNA0_9CYAN</name>
<accession>A0A3N6QNA0</accession>
<evidence type="ECO:0000313" key="3">
    <source>
        <dbReference type="Proteomes" id="UP000269154"/>
    </source>
</evidence>
<keyword evidence="3" id="KW-1185">Reference proteome</keyword>